<reference evidence="1" key="1">
    <citation type="submission" date="2013-08" db="EMBL/GenBank/DDBJ databases">
        <authorList>
            <person name="Mendez C."/>
            <person name="Richter M."/>
            <person name="Ferrer M."/>
            <person name="Sanchez J."/>
        </authorList>
    </citation>
    <scope>NUCLEOTIDE SEQUENCE</scope>
</reference>
<dbReference type="AlphaFoldDB" id="T0YXL0"/>
<protein>
    <submittedName>
        <fullName evidence="1">Uncharacterized protein</fullName>
    </submittedName>
</protein>
<gene>
    <name evidence="1" type="ORF">B2A_11765</name>
</gene>
<organism evidence="1">
    <name type="scientific">mine drainage metagenome</name>
    <dbReference type="NCBI Taxonomy" id="410659"/>
    <lineage>
        <taxon>unclassified sequences</taxon>
        <taxon>metagenomes</taxon>
        <taxon>ecological metagenomes</taxon>
    </lineage>
</organism>
<evidence type="ECO:0000313" key="1">
    <source>
        <dbReference type="EMBL" id="EQD37803.1"/>
    </source>
</evidence>
<feature type="non-terminal residue" evidence="1">
    <location>
        <position position="141"/>
    </location>
</feature>
<sequence>MLSQSFHSLLVAAEEVRGPAATSYTIGGSVSGLTASGLTLTDNGGDTLTVPAGATSFTFSQVLQSGATYDVAVSAQPSNEQCAVSSASGTVAGNVSTVAVACTPLYTIGGAVSGLSAAGLVLELNGQYSLSVPANASSYIF</sequence>
<proteinExistence type="predicted"/>
<name>T0YXL0_9ZZZZ</name>
<accession>T0YXL0</accession>
<reference evidence="1" key="2">
    <citation type="journal article" date="2014" name="ISME J.">
        <title>Microbial stratification in low pH oxic and suboxic macroscopic growths along an acid mine drainage.</title>
        <authorList>
            <person name="Mendez-Garcia C."/>
            <person name="Mesa V."/>
            <person name="Sprenger R.R."/>
            <person name="Richter M."/>
            <person name="Diez M.S."/>
            <person name="Solano J."/>
            <person name="Bargiela R."/>
            <person name="Golyshina O.V."/>
            <person name="Manteca A."/>
            <person name="Ramos J.L."/>
            <person name="Gallego J.R."/>
            <person name="Llorente I."/>
            <person name="Martins Dos Santos V.A."/>
            <person name="Jensen O.N."/>
            <person name="Pelaez A.I."/>
            <person name="Sanchez J."/>
            <person name="Ferrer M."/>
        </authorList>
    </citation>
    <scope>NUCLEOTIDE SEQUENCE</scope>
</reference>
<dbReference type="EMBL" id="AUZZ01008505">
    <property type="protein sequence ID" value="EQD37803.1"/>
    <property type="molecule type" value="Genomic_DNA"/>
</dbReference>
<comment type="caution">
    <text evidence="1">The sequence shown here is derived from an EMBL/GenBank/DDBJ whole genome shotgun (WGS) entry which is preliminary data.</text>
</comment>